<dbReference type="AlphaFoldDB" id="A0A2S5KRT4"/>
<feature type="transmembrane region" description="Helical" evidence="1">
    <location>
        <begin position="20"/>
        <end position="37"/>
    </location>
</feature>
<evidence type="ECO:0000313" key="2">
    <source>
        <dbReference type="EMBL" id="PPC76966.1"/>
    </source>
</evidence>
<proteinExistence type="predicted"/>
<protein>
    <recommendedName>
        <fullName evidence="4">Chemotaxis methyl-accepting receptor HlyB-like 4HB MCP domain-containing protein</fullName>
    </recommendedName>
</protein>
<organism evidence="2 3">
    <name type="scientific">Proteobacteria bacterium 228</name>
    <dbReference type="NCBI Taxonomy" id="2083153"/>
    <lineage>
        <taxon>Bacteria</taxon>
        <taxon>Pseudomonadati</taxon>
        <taxon>Pseudomonadota</taxon>
    </lineage>
</organism>
<comment type="caution">
    <text evidence="2">The sequence shown here is derived from an EMBL/GenBank/DDBJ whole genome shotgun (WGS) entry which is preliminary data.</text>
</comment>
<dbReference type="Proteomes" id="UP000238196">
    <property type="component" value="Unassembled WGS sequence"/>
</dbReference>
<reference evidence="2 3" key="1">
    <citation type="submission" date="2018-02" db="EMBL/GenBank/DDBJ databases">
        <title>novel marine gammaproteobacteria from coastal saline agro ecosystem.</title>
        <authorList>
            <person name="Krishnan R."/>
            <person name="Ramesh Kumar N."/>
        </authorList>
    </citation>
    <scope>NUCLEOTIDE SEQUENCE [LARGE SCALE GENOMIC DNA]</scope>
    <source>
        <strain evidence="2 3">228</strain>
    </source>
</reference>
<evidence type="ECO:0008006" key="4">
    <source>
        <dbReference type="Google" id="ProtNLM"/>
    </source>
</evidence>
<keyword evidence="1" id="KW-0812">Transmembrane</keyword>
<keyword evidence="1" id="KW-1133">Transmembrane helix</keyword>
<gene>
    <name evidence="2" type="ORF">C4K68_12690</name>
</gene>
<sequence length="179" mass="19724">MSSDTRADLLIGRLKNNRFISVLIVVGIVLSSLLAFAKGLEEAGKLFGKAFGHGSEVAQYDAQTKEALLASAREVDLFFLTIESKNEPPSFSEVAPEFIKIKADLRSLLMRNQVRPLNSISTQQTKLLIEQWSNVEKLLKLPERSSPAATSVVREIMFQAFDATITLEVAKEGQGDAQQ</sequence>
<evidence type="ECO:0000313" key="3">
    <source>
        <dbReference type="Proteomes" id="UP000238196"/>
    </source>
</evidence>
<keyword evidence="1" id="KW-0472">Membrane</keyword>
<accession>A0A2S5KRT4</accession>
<dbReference type="EMBL" id="PRLP01000036">
    <property type="protein sequence ID" value="PPC76966.1"/>
    <property type="molecule type" value="Genomic_DNA"/>
</dbReference>
<evidence type="ECO:0000256" key="1">
    <source>
        <dbReference type="SAM" id="Phobius"/>
    </source>
</evidence>
<name>A0A2S5KRT4_9PROT</name>